<comment type="similarity">
    <text evidence="2">Belongs to the cysteine synthase/cystathionine beta-synthase family.</text>
</comment>
<evidence type="ECO:0000256" key="5">
    <source>
        <dbReference type="ARBA" id="ARBA00022898"/>
    </source>
</evidence>
<sequence length="575" mass="64136">MSNFVSSSTHSGPSGPHSSYNNHSSFNFQPPVPRDPIPTVFDFDQLQQTYTELEKNLANALTAIPQKVKNISNDQNTQIRDLNSEIKTLRQDLLTIQSEYSEQSSNLDILLSELEDKGKNKVDELERQRHEAQLINSQGETRLRELGEEHRALTGKLKTLQDQLNGEMRRGIPELSRYERYLGIRIEVLDMTLMRFMFINIDSDDYNREFWIELDIGGSEYSVGDSTPDLGDDVKKYLQDEFNGHQKFIYAKLELTNPAGSAKDRVALAIIRQAESQGQIQPHQNHVIFEGTSGSTGISIATLANALGYVCHICLPDDTSSEKVETLVALGAEVEKVKPASIVDPNQYVNAAKRRADKLNNERESSGRKAIFADQFENDANWRVHYMTTGPEIIRQMGECGDGVDVFINGSGTGGTIAGVGRYLKEQNPDTKIILADPQGSGLANRINFGVMYDSVEKEGTRRRHQVDTLVEGIGLNRLTWNFKQGETYIDEAIRVSDEQAIKMAKYLCVNDGLFWGSSSAINCVAAVKTAFKYGPGQKIVVIACDSGSRHLSKFWKQASSIPNDITLEDVLQEA</sequence>
<evidence type="ECO:0000313" key="11">
    <source>
        <dbReference type="Proteomes" id="UP000694255"/>
    </source>
</evidence>
<comment type="cofactor">
    <cofactor evidence="1">
        <name>pyridoxal 5'-phosphate</name>
        <dbReference type="ChEBI" id="CHEBI:597326"/>
    </cofactor>
</comment>
<dbReference type="AlphaFoldDB" id="A0A8J5UE43"/>
<dbReference type="PROSITE" id="PS00901">
    <property type="entry name" value="CYS_SYNTHASE"/>
    <property type="match status" value="1"/>
</dbReference>
<organism evidence="10 11">
    <name type="scientific">[Candida] subhashii</name>
    <dbReference type="NCBI Taxonomy" id="561895"/>
    <lineage>
        <taxon>Eukaryota</taxon>
        <taxon>Fungi</taxon>
        <taxon>Dikarya</taxon>
        <taxon>Ascomycota</taxon>
        <taxon>Saccharomycotina</taxon>
        <taxon>Pichiomycetes</taxon>
        <taxon>Debaryomycetaceae</taxon>
        <taxon>Spathaspora</taxon>
    </lineage>
</organism>
<accession>A0A8J5UE43</accession>
<dbReference type="GeneID" id="73472430"/>
<gene>
    <name evidence="10" type="ORF">J8A68_005630</name>
</gene>
<dbReference type="InterPro" id="IPR050214">
    <property type="entry name" value="Cys_Synth/Cystath_Beta-Synth"/>
</dbReference>
<feature type="region of interest" description="Disordered" evidence="8">
    <location>
        <begin position="1"/>
        <end position="33"/>
    </location>
</feature>
<proteinExistence type="inferred from homology"/>
<dbReference type="Pfam" id="PF00291">
    <property type="entry name" value="PALP"/>
    <property type="match status" value="1"/>
</dbReference>
<dbReference type="GO" id="GO:0031262">
    <property type="term" value="C:Ndc80 complex"/>
    <property type="evidence" value="ECO:0007669"/>
    <property type="project" value="InterPro"/>
</dbReference>
<dbReference type="EMBL" id="JAGSYN010000273">
    <property type="protein sequence ID" value="KAG7660813.1"/>
    <property type="molecule type" value="Genomic_DNA"/>
</dbReference>
<keyword evidence="7" id="KW-0175">Coiled coil</keyword>
<keyword evidence="6" id="KW-0198">Cysteine biosynthesis</keyword>
<evidence type="ECO:0000313" key="10">
    <source>
        <dbReference type="EMBL" id="KAG7660813.1"/>
    </source>
</evidence>
<comment type="caution">
    <text evidence="10">The sequence shown here is derived from an EMBL/GenBank/DDBJ whole genome shotgun (WGS) entry which is preliminary data.</text>
</comment>
<name>A0A8J5UE43_9ASCO</name>
<keyword evidence="3" id="KW-0028">Amino-acid biosynthesis</keyword>
<dbReference type="FunFam" id="3.40.50.1100:FF:000016">
    <property type="entry name" value="Cysteine synthase A"/>
    <property type="match status" value="1"/>
</dbReference>
<keyword evidence="4" id="KW-0808">Transferase</keyword>
<feature type="coiled-coil region" evidence="7">
    <location>
        <begin position="43"/>
        <end position="163"/>
    </location>
</feature>
<dbReference type="OrthoDB" id="10259545at2759"/>
<dbReference type="GO" id="GO:0051301">
    <property type="term" value="P:cell division"/>
    <property type="evidence" value="ECO:0007669"/>
    <property type="project" value="UniProtKB-KW"/>
</dbReference>
<dbReference type="GO" id="GO:0007059">
    <property type="term" value="P:chromosome segregation"/>
    <property type="evidence" value="ECO:0007669"/>
    <property type="project" value="InterPro"/>
</dbReference>
<evidence type="ECO:0000256" key="7">
    <source>
        <dbReference type="SAM" id="Coils"/>
    </source>
</evidence>
<feature type="domain" description="Tryptophan synthase beta chain-like PALP" evidence="9">
    <location>
        <begin position="245"/>
        <end position="546"/>
    </location>
</feature>
<dbReference type="InterPro" id="IPR001216">
    <property type="entry name" value="P-phosphate_BS"/>
</dbReference>
<evidence type="ECO:0000256" key="1">
    <source>
        <dbReference type="ARBA" id="ARBA00001933"/>
    </source>
</evidence>
<protein>
    <submittedName>
        <fullName evidence="10">Cys12</fullName>
    </submittedName>
</protein>
<evidence type="ECO:0000256" key="6">
    <source>
        <dbReference type="ARBA" id="ARBA00023192"/>
    </source>
</evidence>
<feature type="compositionally biased region" description="Low complexity" evidence="8">
    <location>
        <begin position="1"/>
        <end position="28"/>
    </location>
</feature>
<keyword evidence="11" id="KW-1185">Reference proteome</keyword>
<evidence type="ECO:0000259" key="9">
    <source>
        <dbReference type="Pfam" id="PF00291"/>
    </source>
</evidence>
<dbReference type="FunFam" id="3.40.50.1100:FF:000118">
    <property type="entry name" value="Related to CYS4-cystathionine beta-synthase"/>
    <property type="match status" value="1"/>
</dbReference>
<reference evidence="10 11" key="1">
    <citation type="journal article" date="2021" name="DNA Res.">
        <title>Genome analysis of Candida subhashii reveals its hybrid nature and dual mitochondrial genome conformations.</title>
        <authorList>
            <person name="Mixao V."/>
            <person name="Hegedusova E."/>
            <person name="Saus E."/>
            <person name="Pryszcz L.P."/>
            <person name="Cillingova A."/>
            <person name="Nosek J."/>
            <person name="Gabaldon T."/>
        </authorList>
    </citation>
    <scope>NUCLEOTIDE SEQUENCE [LARGE SCALE GENOMIC DNA]</scope>
    <source>
        <strain evidence="10 11">CBS 10753</strain>
    </source>
</reference>
<dbReference type="CDD" id="cd01561">
    <property type="entry name" value="CBS_like"/>
    <property type="match status" value="1"/>
</dbReference>
<keyword evidence="5" id="KW-0663">Pyridoxal phosphate</keyword>
<dbReference type="GO" id="GO:0016740">
    <property type="term" value="F:transferase activity"/>
    <property type="evidence" value="ECO:0007669"/>
    <property type="project" value="UniProtKB-KW"/>
</dbReference>
<dbReference type="CDD" id="cd23784">
    <property type="entry name" value="RWD_Spc25"/>
    <property type="match status" value="1"/>
</dbReference>
<dbReference type="InterPro" id="IPR001926">
    <property type="entry name" value="TrpB-like_PALP"/>
</dbReference>
<dbReference type="RefSeq" id="XP_049261046.1">
    <property type="nucleotide sequence ID" value="XM_049409717.1"/>
</dbReference>
<dbReference type="GO" id="GO:0006535">
    <property type="term" value="P:cysteine biosynthetic process from serine"/>
    <property type="evidence" value="ECO:0007669"/>
    <property type="project" value="InterPro"/>
</dbReference>
<dbReference type="Proteomes" id="UP000694255">
    <property type="component" value="Unassembled WGS sequence"/>
</dbReference>
<evidence type="ECO:0000256" key="2">
    <source>
        <dbReference type="ARBA" id="ARBA00007103"/>
    </source>
</evidence>
<evidence type="ECO:0000256" key="8">
    <source>
        <dbReference type="SAM" id="MobiDB-lite"/>
    </source>
</evidence>
<dbReference type="PANTHER" id="PTHR10314">
    <property type="entry name" value="CYSTATHIONINE BETA-SYNTHASE"/>
    <property type="match status" value="1"/>
</dbReference>
<evidence type="ECO:0000256" key="4">
    <source>
        <dbReference type="ARBA" id="ARBA00022679"/>
    </source>
</evidence>
<evidence type="ECO:0000256" key="3">
    <source>
        <dbReference type="ARBA" id="ARBA00022605"/>
    </source>
</evidence>